<dbReference type="Gene3D" id="3.30.30.30">
    <property type="match status" value="1"/>
</dbReference>
<comment type="subcellular location">
    <subcellularLocation>
        <location evidence="1">Endoplasmic reticulum lumen</location>
    </subcellularLocation>
</comment>
<protein>
    <recommendedName>
        <fullName evidence="7">Heat shock protein 70</fullName>
    </recommendedName>
</protein>
<dbReference type="SUPFAM" id="SSF53067">
    <property type="entry name" value="Actin-like ATPase domain"/>
    <property type="match status" value="2"/>
</dbReference>
<organism evidence="5 6">
    <name type="scientific">Lactuca saligna</name>
    <name type="common">Willowleaf lettuce</name>
    <dbReference type="NCBI Taxonomy" id="75948"/>
    <lineage>
        <taxon>Eukaryota</taxon>
        <taxon>Viridiplantae</taxon>
        <taxon>Streptophyta</taxon>
        <taxon>Embryophyta</taxon>
        <taxon>Tracheophyta</taxon>
        <taxon>Spermatophyta</taxon>
        <taxon>Magnoliopsida</taxon>
        <taxon>eudicotyledons</taxon>
        <taxon>Gunneridae</taxon>
        <taxon>Pentapetalae</taxon>
        <taxon>asterids</taxon>
        <taxon>campanulids</taxon>
        <taxon>Asterales</taxon>
        <taxon>Asteraceae</taxon>
        <taxon>Cichorioideae</taxon>
        <taxon>Cichorieae</taxon>
        <taxon>Lactucinae</taxon>
        <taxon>Lactuca</taxon>
    </lineage>
</organism>
<dbReference type="GO" id="GO:0005788">
    <property type="term" value="C:endoplasmic reticulum lumen"/>
    <property type="evidence" value="ECO:0007669"/>
    <property type="project" value="UniProtKB-SubCell"/>
</dbReference>
<keyword evidence="4" id="KW-0067">ATP-binding</keyword>
<keyword evidence="6" id="KW-1185">Reference proteome</keyword>
<dbReference type="Gene3D" id="3.90.640.10">
    <property type="entry name" value="Actin, Chain A, domain 4"/>
    <property type="match status" value="1"/>
</dbReference>
<evidence type="ECO:0000256" key="2">
    <source>
        <dbReference type="ARBA" id="ARBA00007381"/>
    </source>
</evidence>
<keyword evidence="3" id="KW-0547">Nucleotide-binding</keyword>
<dbReference type="FunFam" id="3.30.30.30:FF:000005">
    <property type="entry name" value="Heat shock protein ssb1"/>
    <property type="match status" value="1"/>
</dbReference>
<sequence>MIDLLKCFSDVKRLIGSRFTDPQVQKDMKSWPFKVIEGPSEKPIVVVEFNGEEKKYAPEELSAMVMKKMKEAAEEFIGTEVTDAVITVPAYFNNMQREATKEAGVIAGLNVLSLINEPTATAIVYGVDHMEDKDWVKEKNVLVFDLGGGTFDVSLLRVGNRGSIDVKAVGGDTNLGGEDFDMTLVNHLHTTISVFP</sequence>
<dbReference type="Gene3D" id="3.30.420.40">
    <property type="match status" value="2"/>
</dbReference>
<evidence type="ECO:0000256" key="3">
    <source>
        <dbReference type="ARBA" id="ARBA00022741"/>
    </source>
</evidence>
<comment type="similarity">
    <text evidence="2">Belongs to the heat shock protein 70 family.</text>
</comment>
<dbReference type="InterPro" id="IPR013126">
    <property type="entry name" value="Hsp_70_fam"/>
</dbReference>
<evidence type="ECO:0000313" key="5">
    <source>
        <dbReference type="EMBL" id="CAI9259502.1"/>
    </source>
</evidence>
<gene>
    <name evidence="5" type="ORF">LSALG_LOCUS389</name>
</gene>
<dbReference type="GO" id="GO:0005524">
    <property type="term" value="F:ATP binding"/>
    <property type="evidence" value="ECO:0007669"/>
    <property type="project" value="UniProtKB-KW"/>
</dbReference>
<dbReference type="FunFam" id="3.30.420.40:FF:000545">
    <property type="entry name" value="Endoplasmic reticulum chaperone BiP"/>
    <property type="match status" value="1"/>
</dbReference>
<proteinExistence type="inferred from homology"/>
<dbReference type="GO" id="GO:0140662">
    <property type="term" value="F:ATP-dependent protein folding chaperone"/>
    <property type="evidence" value="ECO:0007669"/>
    <property type="project" value="InterPro"/>
</dbReference>
<dbReference type="EMBL" id="OX465086">
    <property type="protein sequence ID" value="CAI9259502.1"/>
    <property type="molecule type" value="Genomic_DNA"/>
</dbReference>
<evidence type="ECO:0008006" key="7">
    <source>
        <dbReference type="Google" id="ProtNLM"/>
    </source>
</evidence>
<name>A0AA35Y3P9_LACSI</name>
<dbReference type="Pfam" id="PF00012">
    <property type="entry name" value="HSP70"/>
    <property type="match status" value="1"/>
</dbReference>
<evidence type="ECO:0000256" key="4">
    <source>
        <dbReference type="ARBA" id="ARBA00022840"/>
    </source>
</evidence>
<accession>A0AA35Y3P9</accession>
<dbReference type="InterPro" id="IPR018181">
    <property type="entry name" value="Heat_shock_70_CS"/>
</dbReference>
<dbReference type="Proteomes" id="UP001177003">
    <property type="component" value="Chromosome 0"/>
</dbReference>
<dbReference type="InterPro" id="IPR043129">
    <property type="entry name" value="ATPase_NBD"/>
</dbReference>
<dbReference type="PROSITE" id="PS00329">
    <property type="entry name" value="HSP70_2"/>
    <property type="match status" value="1"/>
</dbReference>
<dbReference type="PANTHER" id="PTHR19375">
    <property type="entry name" value="HEAT SHOCK PROTEIN 70KDA"/>
    <property type="match status" value="1"/>
</dbReference>
<evidence type="ECO:0000256" key="1">
    <source>
        <dbReference type="ARBA" id="ARBA00004319"/>
    </source>
</evidence>
<evidence type="ECO:0000313" key="6">
    <source>
        <dbReference type="Proteomes" id="UP001177003"/>
    </source>
</evidence>
<reference evidence="5" key="1">
    <citation type="submission" date="2023-04" db="EMBL/GenBank/DDBJ databases">
        <authorList>
            <person name="Vijverberg K."/>
            <person name="Xiong W."/>
            <person name="Schranz E."/>
        </authorList>
    </citation>
    <scope>NUCLEOTIDE SEQUENCE</scope>
</reference>
<dbReference type="AlphaFoldDB" id="A0AA35Y3P9"/>
<dbReference type="PRINTS" id="PR00301">
    <property type="entry name" value="HEATSHOCK70"/>
</dbReference>